<sequence length="642" mass="69164">MKADTRLRMAARVAAVILALQSALGLAGTTGLNGTYIGRYSLHMNSPITLPAEIPRAPINQLLTSPYDNSTYYNRLGGSRSTQYWQWDFDNKTITLGGGWIYALQTASPPFQLFSPGRERIDGQLFPEKTPDPSEVTGTFMDNGDGTYTAQFALQIFLDFAGYPLGVITTDFEIQEADDGRLSITTLDGPDGDRIPGRWLPAMFEGQPNAVFPFRVSPQFESAVMYPDDGADSNGDGVTDAQAQAYGVAVDTVLDVARRGDIVTMPIDADNDGIADLIEGANGAADDSVAAGIQLLDGRLVTLTNSRGNRFQLGNTVTGIDTRYFEPGSVGESLPLIAGDGAELSYHLGQIQFATTARDTDWDRWNKEFIEPYAGEYLTAKKDWLFRKADYEAYRDSLGDQPTEQQQTLLARKKTLMDNHAASMELARPAFEAGISAWRAQGTGLFGEAFENDFEGFLDEAGIVDYVKLGEELSDGTVVYRLLPDAPPMQLEFAGGIPEGLRLFTVRRVLNSASEVINGEEILAPTIWASLAVEVPYTRLDEQSVRFTVSTHMFSPIDEDQDIVALPDDYPYEDGGRLVNLVLATTEPEDSGGDGDGDGDGDGGGDGDGNDGAGGGSGSGGGGTLPLGLLGLISVLLIRRKR</sequence>
<reference evidence="3 4" key="1">
    <citation type="submission" date="2012-09" db="EMBL/GenBank/DDBJ databases">
        <title>Genome Sequence of alkane-degrading Bacterium Alcanivorax sp. 6-D-6.</title>
        <authorList>
            <person name="Lai Q."/>
            <person name="Shao Z."/>
        </authorList>
    </citation>
    <scope>NUCLEOTIDE SEQUENCE [LARGE SCALE GENOMIC DNA]</scope>
    <source>
        <strain evidence="3 4">6-D-6</strain>
    </source>
</reference>
<keyword evidence="2" id="KW-0812">Transmembrane</keyword>
<feature type="compositionally biased region" description="Acidic residues" evidence="1">
    <location>
        <begin position="587"/>
        <end position="609"/>
    </location>
</feature>
<feature type="compositionally biased region" description="Gly residues" evidence="1">
    <location>
        <begin position="610"/>
        <end position="622"/>
    </location>
</feature>
<evidence type="ECO:0008006" key="5">
    <source>
        <dbReference type="Google" id="ProtNLM"/>
    </source>
</evidence>
<proteinExistence type="predicted"/>
<keyword evidence="4" id="KW-1185">Reference proteome</keyword>
<accession>A0ABQ6YBC0</accession>
<organism evidence="3 4">
    <name type="scientific">Alcanivorax xiamenensis</name>
    <dbReference type="NCBI Taxonomy" id="1177156"/>
    <lineage>
        <taxon>Bacteria</taxon>
        <taxon>Pseudomonadati</taxon>
        <taxon>Pseudomonadota</taxon>
        <taxon>Gammaproteobacteria</taxon>
        <taxon>Oceanospirillales</taxon>
        <taxon>Alcanivoracaceae</taxon>
        <taxon>Alcanivorax</taxon>
    </lineage>
</organism>
<evidence type="ECO:0000256" key="1">
    <source>
        <dbReference type="SAM" id="MobiDB-lite"/>
    </source>
</evidence>
<feature type="transmembrane region" description="Helical" evidence="2">
    <location>
        <begin position="620"/>
        <end position="638"/>
    </location>
</feature>
<dbReference type="RefSeq" id="WP_159660039.1">
    <property type="nucleotide sequence ID" value="NZ_AQPF01000004.1"/>
</dbReference>
<keyword evidence="2" id="KW-1133">Transmembrane helix</keyword>
<comment type="caution">
    <text evidence="3">The sequence shown here is derived from an EMBL/GenBank/DDBJ whole genome shotgun (WGS) entry which is preliminary data.</text>
</comment>
<feature type="region of interest" description="Disordered" evidence="1">
    <location>
        <begin position="586"/>
        <end position="622"/>
    </location>
</feature>
<evidence type="ECO:0000313" key="3">
    <source>
        <dbReference type="EMBL" id="KAF0807297.1"/>
    </source>
</evidence>
<evidence type="ECO:0000313" key="4">
    <source>
        <dbReference type="Proteomes" id="UP000771797"/>
    </source>
</evidence>
<keyword evidence="2" id="KW-0472">Membrane</keyword>
<dbReference type="Proteomes" id="UP000771797">
    <property type="component" value="Unassembled WGS sequence"/>
</dbReference>
<evidence type="ECO:0000256" key="2">
    <source>
        <dbReference type="SAM" id="Phobius"/>
    </source>
</evidence>
<protein>
    <recommendedName>
        <fullName evidence="5">GlyGly-CTERM domain-containing protein</fullName>
    </recommendedName>
</protein>
<dbReference type="EMBL" id="AQPF01000004">
    <property type="protein sequence ID" value="KAF0807297.1"/>
    <property type="molecule type" value="Genomic_DNA"/>
</dbReference>
<gene>
    <name evidence="3" type="ORF">A6D6_00849</name>
</gene>
<name>A0ABQ6YBC0_9GAMM</name>